<feature type="chain" id="PRO_5043384385" evidence="1">
    <location>
        <begin position="26"/>
        <end position="149"/>
    </location>
</feature>
<reference evidence="2" key="1">
    <citation type="journal article" date="2023" name="Nat. Commun.">
        <title>Diploid and tetraploid genomes of Acorus and the evolution of monocots.</title>
        <authorList>
            <person name="Ma L."/>
            <person name="Liu K.W."/>
            <person name="Li Z."/>
            <person name="Hsiao Y.Y."/>
            <person name="Qi Y."/>
            <person name="Fu T."/>
            <person name="Tang G.D."/>
            <person name="Zhang D."/>
            <person name="Sun W.H."/>
            <person name="Liu D.K."/>
            <person name="Li Y."/>
            <person name="Chen G.Z."/>
            <person name="Liu X.D."/>
            <person name="Liao X.Y."/>
            <person name="Jiang Y.T."/>
            <person name="Yu X."/>
            <person name="Hao Y."/>
            <person name="Huang J."/>
            <person name="Zhao X.W."/>
            <person name="Ke S."/>
            <person name="Chen Y.Y."/>
            <person name="Wu W.L."/>
            <person name="Hsu J.L."/>
            <person name="Lin Y.F."/>
            <person name="Huang M.D."/>
            <person name="Li C.Y."/>
            <person name="Huang L."/>
            <person name="Wang Z.W."/>
            <person name="Zhao X."/>
            <person name="Zhong W.Y."/>
            <person name="Peng D.H."/>
            <person name="Ahmad S."/>
            <person name="Lan S."/>
            <person name="Zhang J.S."/>
            <person name="Tsai W.C."/>
            <person name="Van de Peer Y."/>
            <person name="Liu Z.J."/>
        </authorList>
    </citation>
    <scope>NUCLEOTIDE SEQUENCE</scope>
    <source>
        <strain evidence="2">CP</strain>
    </source>
</reference>
<keyword evidence="1" id="KW-0732">Signal</keyword>
<comment type="caution">
    <text evidence="2">The sequence shown here is derived from an EMBL/GenBank/DDBJ whole genome shotgun (WGS) entry which is preliminary data.</text>
</comment>
<name>A0AAV9E039_ACOCL</name>
<evidence type="ECO:0000313" key="2">
    <source>
        <dbReference type="EMBL" id="KAK1306745.1"/>
    </source>
</evidence>
<keyword evidence="3" id="KW-1185">Reference proteome</keyword>
<dbReference type="Proteomes" id="UP001180020">
    <property type="component" value="Unassembled WGS sequence"/>
</dbReference>
<dbReference type="AlphaFoldDB" id="A0AAV9E039"/>
<reference evidence="2" key="2">
    <citation type="submission" date="2023-06" db="EMBL/GenBank/DDBJ databases">
        <authorList>
            <person name="Ma L."/>
            <person name="Liu K.-W."/>
            <person name="Li Z."/>
            <person name="Hsiao Y.-Y."/>
            <person name="Qi Y."/>
            <person name="Fu T."/>
            <person name="Tang G."/>
            <person name="Zhang D."/>
            <person name="Sun W.-H."/>
            <person name="Liu D.-K."/>
            <person name="Li Y."/>
            <person name="Chen G.-Z."/>
            <person name="Liu X.-D."/>
            <person name="Liao X.-Y."/>
            <person name="Jiang Y.-T."/>
            <person name="Yu X."/>
            <person name="Hao Y."/>
            <person name="Huang J."/>
            <person name="Zhao X.-W."/>
            <person name="Ke S."/>
            <person name="Chen Y.-Y."/>
            <person name="Wu W.-L."/>
            <person name="Hsu J.-L."/>
            <person name="Lin Y.-F."/>
            <person name="Huang M.-D."/>
            <person name="Li C.-Y."/>
            <person name="Huang L."/>
            <person name="Wang Z.-W."/>
            <person name="Zhao X."/>
            <person name="Zhong W.-Y."/>
            <person name="Peng D.-H."/>
            <person name="Ahmad S."/>
            <person name="Lan S."/>
            <person name="Zhang J.-S."/>
            <person name="Tsai W.-C."/>
            <person name="Van De Peer Y."/>
            <person name="Liu Z.-J."/>
        </authorList>
    </citation>
    <scope>NUCLEOTIDE SEQUENCE</scope>
    <source>
        <strain evidence="2">CP</strain>
        <tissue evidence="2">Leaves</tissue>
    </source>
</reference>
<protein>
    <submittedName>
        <fullName evidence="2">Uncharacterized protein</fullName>
    </submittedName>
</protein>
<proteinExistence type="predicted"/>
<gene>
    <name evidence="2" type="ORF">QJS10_CPA10g01891</name>
</gene>
<organism evidence="2 3">
    <name type="scientific">Acorus calamus</name>
    <name type="common">Sweet flag</name>
    <dbReference type="NCBI Taxonomy" id="4465"/>
    <lineage>
        <taxon>Eukaryota</taxon>
        <taxon>Viridiplantae</taxon>
        <taxon>Streptophyta</taxon>
        <taxon>Embryophyta</taxon>
        <taxon>Tracheophyta</taxon>
        <taxon>Spermatophyta</taxon>
        <taxon>Magnoliopsida</taxon>
        <taxon>Liliopsida</taxon>
        <taxon>Acoraceae</taxon>
        <taxon>Acorus</taxon>
    </lineage>
</organism>
<accession>A0AAV9E039</accession>
<evidence type="ECO:0000313" key="3">
    <source>
        <dbReference type="Proteomes" id="UP001180020"/>
    </source>
</evidence>
<sequence>MASKAFLVLTLLLASALLFSSLAVAVSSQRRLPQWTLQRRVRRRKAWRTQGTTNTTVDIREADMVDIQAEDTMEDIQEEGMADIHVAAMEDILGAAAMAATRVVAMEDTLEAAAMVATLEVAMVVDTLVMVVTLERTHIYMFVIDLYIV</sequence>
<evidence type="ECO:0000256" key="1">
    <source>
        <dbReference type="SAM" id="SignalP"/>
    </source>
</evidence>
<feature type="signal peptide" evidence="1">
    <location>
        <begin position="1"/>
        <end position="25"/>
    </location>
</feature>
<dbReference type="EMBL" id="JAUJYO010000010">
    <property type="protein sequence ID" value="KAK1306745.1"/>
    <property type="molecule type" value="Genomic_DNA"/>
</dbReference>